<dbReference type="EnsemblMetazoa" id="AFAF007382-RA">
    <property type="protein sequence ID" value="AFAF007382-PA"/>
    <property type="gene ID" value="AFAF007382"/>
</dbReference>
<proteinExistence type="predicted"/>
<sequence>MVFRCSGYEAALSPPCRQHQWPHHPCTIVIQHALAFALLAVCIDKARKAQLQCIYGSSIAYLDATDADLPATTVAMTFDPMAKYFDDQHADRQGNATEQQNKCRYYRIQPHDQIGRGNLANAFRFRFLPDVSLPLH</sequence>
<keyword evidence="2" id="KW-1185">Reference proteome</keyword>
<accession>A0A182QCF7</accession>
<dbReference type="Proteomes" id="UP000075886">
    <property type="component" value="Unassembled WGS sequence"/>
</dbReference>
<dbReference type="EMBL" id="AXCN02002353">
    <property type="status" value="NOT_ANNOTATED_CDS"/>
    <property type="molecule type" value="Genomic_DNA"/>
</dbReference>
<name>A0A182QCF7_9DIPT</name>
<evidence type="ECO:0000313" key="1">
    <source>
        <dbReference type="EnsemblMetazoa" id="AFAF007382-PA"/>
    </source>
</evidence>
<dbReference type="VEuPathDB" id="VectorBase:AFAF007382"/>
<protein>
    <submittedName>
        <fullName evidence="1">Uncharacterized protein</fullName>
    </submittedName>
</protein>
<reference evidence="1" key="2">
    <citation type="submission" date="2020-05" db="UniProtKB">
        <authorList>
            <consortium name="EnsemblMetazoa"/>
        </authorList>
    </citation>
    <scope>IDENTIFICATION</scope>
    <source>
        <strain evidence="1">FAR1</strain>
    </source>
</reference>
<reference evidence="2" key="1">
    <citation type="submission" date="2014-01" db="EMBL/GenBank/DDBJ databases">
        <title>The Genome Sequence of Anopheles farauti FAR1 (V2).</title>
        <authorList>
            <consortium name="The Broad Institute Genomics Platform"/>
            <person name="Neafsey D.E."/>
            <person name="Besansky N."/>
            <person name="Howell P."/>
            <person name="Walton C."/>
            <person name="Young S.K."/>
            <person name="Zeng Q."/>
            <person name="Gargeya S."/>
            <person name="Fitzgerald M."/>
            <person name="Haas B."/>
            <person name="Abouelleil A."/>
            <person name="Allen A.W."/>
            <person name="Alvarado L."/>
            <person name="Arachchi H.M."/>
            <person name="Berlin A.M."/>
            <person name="Chapman S.B."/>
            <person name="Gainer-Dewar J."/>
            <person name="Goldberg J."/>
            <person name="Griggs A."/>
            <person name="Gujja S."/>
            <person name="Hansen M."/>
            <person name="Howarth C."/>
            <person name="Imamovic A."/>
            <person name="Ireland A."/>
            <person name="Larimer J."/>
            <person name="McCowan C."/>
            <person name="Murphy C."/>
            <person name="Pearson M."/>
            <person name="Poon T.W."/>
            <person name="Priest M."/>
            <person name="Roberts A."/>
            <person name="Saif S."/>
            <person name="Shea T."/>
            <person name="Sisk P."/>
            <person name="Sykes S."/>
            <person name="Wortman J."/>
            <person name="Nusbaum C."/>
            <person name="Birren B."/>
        </authorList>
    </citation>
    <scope>NUCLEOTIDE SEQUENCE [LARGE SCALE GENOMIC DNA]</scope>
    <source>
        <strain evidence="2">FAR1</strain>
    </source>
</reference>
<organism evidence="1 2">
    <name type="scientific">Anopheles farauti</name>
    <dbReference type="NCBI Taxonomy" id="69004"/>
    <lineage>
        <taxon>Eukaryota</taxon>
        <taxon>Metazoa</taxon>
        <taxon>Ecdysozoa</taxon>
        <taxon>Arthropoda</taxon>
        <taxon>Hexapoda</taxon>
        <taxon>Insecta</taxon>
        <taxon>Pterygota</taxon>
        <taxon>Neoptera</taxon>
        <taxon>Endopterygota</taxon>
        <taxon>Diptera</taxon>
        <taxon>Nematocera</taxon>
        <taxon>Culicoidea</taxon>
        <taxon>Culicidae</taxon>
        <taxon>Anophelinae</taxon>
        <taxon>Anopheles</taxon>
    </lineage>
</organism>
<evidence type="ECO:0000313" key="2">
    <source>
        <dbReference type="Proteomes" id="UP000075886"/>
    </source>
</evidence>
<dbReference type="AlphaFoldDB" id="A0A182QCF7"/>